<dbReference type="GO" id="GO:0072686">
    <property type="term" value="C:mitotic spindle"/>
    <property type="evidence" value="ECO:0007669"/>
    <property type="project" value="InterPro"/>
</dbReference>
<accession>A0A0D7BLW6</accession>
<organism evidence="1 2">
    <name type="scientific">Cylindrobasidium torrendii FP15055 ss-10</name>
    <dbReference type="NCBI Taxonomy" id="1314674"/>
    <lineage>
        <taxon>Eukaryota</taxon>
        <taxon>Fungi</taxon>
        <taxon>Dikarya</taxon>
        <taxon>Basidiomycota</taxon>
        <taxon>Agaricomycotina</taxon>
        <taxon>Agaricomycetes</taxon>
        <taxon>Agaricomycetidae</taxon>
        <taxon>Agaricales</taxon>
        <taxon>Marasmiineae</taxon>
        <taxon>Physalacriaceae</taxon>
        <taxon>Cylindrobasidium</taxon>
    </lineage>
</organism>
<dbReference type="AlphaFoldDB" id="A0A0D7BLW6"/>
<name>A0A0D7BLW6_9AGAR</name>
<dbReference type="GO" id="GO:0000278">
    <property type="term" value="P:mitotic cell cycle"/>
    <property type="evidence" value="ECO:0007669"/>
    <property type="project" value="InterPro"/>
</dbReference>
<proteinExistence type="predicted"/>
<dbReference type="OrthoDB" id="3230169at2759"/>
<keyword evidence="2" id="KW-1185">Reference proteome</keyword>
<dbReference type="Proteomes" id="UP000054007">
    <property type="component" value="Unassembled WGS sequence"/>
</dbReference>
<sequence length="118" mass="12991">MRQSTFAGNRTTTPSAVGLARLTEKKKEFDAVCALERASQLFVQRFDGISDNLDEMAAAGEIFGEVSSQWANMFQILANYLQTREVETAEGVKQETVVERDGLVRVPMAIAKDQSSDA</sequence>
<evidence type="ECO:0000313" key="1">
    <source>
        <dbReference type="EMBL" id="KIY71149.1"/>
    </source>
</evidence>
<dbReference type="EMBL" id="KN880458">
    <property type="protein sequence ID" value="KIY71149.1"/>
    <property type="molecule type" value="Genomic_DNA"/>
</dbReference>
<reference evidence="1 2" key="1">
    <citation type="journal article" date="2015" name="Fungal Genet. Biol.">
        <title>Evolution of novel wood decay mechanisms in Agaricales revealed by the genome sequences of Fistulina hepatica and Cylindrobasidium torrendii.</title>
        <authorList>
            <person name="Floudas D."/>
            <person name="Held B.W."/>
            <person name="Riley R."/>
            <person name="Nagy L.G."/>
            <person name="Koehler G."/>
            <person name="Ransdell A.S."/>
            <person name="Younus H."/>
            <person name="Chow J."/>
            <person name="Chiniquy J."/>
            <person name="Lipzen A."/>
            <person name="Tritt A."/>
            <person name="Sun H."/>
            <person name="Haridas S."/>
            <person name="LaButti K."/>
            <person name="Ohm R.A."/>
            <person name="Kues U."/>
            <person name="Blanchette R.A."/>
            <person name="Grigoriev I.V."/>
            <person name="Minto R.E."/>
            <person name="Hibbett D.S."/>
        </authorList>
    </citation>
    <scope>NUCLEOTIDE SEQUENCE [LARGE SCALE GENOMIC DNA]</scope>
    <source>
        <strain evidence="1 2">FP15055 ss-10</strain>
    </source>
</reference>
<dbReference type="Pfam" id="PF08654">
    <property type="entry name" value="DASH_Dad2"/>
    <property type="match status" value="1"/>
</dbReference>
<gene>
    <name evidence="1" type="ORF">CYLTODRAFT_419152</name>
</gene>
<evidence type="ECO:0000313" key="2">
    <source>
        <dbReference type="Proteomes" id="UP000054007"/>
    </source>
</evidence>
<protein>
    <submittedName>
        <fullName evidence="1">Uncharacterized protein</fullName>
    </submittedName>
</protein>
<dbReference type="InterPro" id="IPR013963">
    <property type="entry name" value="DASH_Dad2"/>
</dbReference>
<dbReference type="GO" id="GO:0042729">
    <property type="term" value="C:DASH complex"/>
    <property type="evidence" value="ECO:0007669"/>
    <property type="project" value="InterPro"/>
</dbReference>